<dbReference type="EMBL" id="BMJJ01000001">
    <property type="protein sequence ID" value="GGD01777.1"/>
    <property type="molecule type" value="Genomic_DNA"/>
</dbReference>
<evidence type="ECO:0000256" key="1">
    <source>
        <dbReference type="SAM" id="MobiDB-lite"/>
    </source>
</evidence>
<sequence length="184" mass="18812">MRWTPGMKMARSGGRTVALAALLLSAPVAGWAQEAMEAPQPDLPPISGTATDVPGLPAPAGVAPDGAASDAATSPASPVRPSFVPGGPELLPGVLDSQIQKCWSVPVMTGDLAEGGIARIRVTFLPDGSLAAPPAIIDKPAGRLGGVFAESAAAAITKCAPYKLPPEQYESWKDVTLIFDTLDF</sequence>
<proteinExistence type="predicted"/>
<dbReference type="AlphaFoldDB" id="A0A916V1W5"/>
<evidence type="ECO:0008006" key="5">
    <source>
        <dbReference type="Google" id="ProtNLM"/>
    </source>
</evidence>
<reference evidence="3" key="1">
    <citation type="journal article" date="2014" name="Int. J. Syst. Evol. Microbiol.">
        <title>Complete genome sequence of Corynebacterium casei LMG S-19264T (=DSM 44701T), isolated from a smear-ripened cheese.</title>
        <authorList>
            <consortium name="US DOE Joint Genome Institute (JGI-PGF)"/>
            <person name="Walter F."/>
            <person name="Albersmeier A."/>
            <person name="Kalinowski J."/>
            <person name="Ruckert C."/>
        </authorList>
    </citation>
    <scope>NUCLEOTIDE SEQUENCE</scope>
    <source>
        <strain evidence="3">CGMCC 1.15493</strain>
    </source>
</reference>
<protein>
    <recommendedName>
        <fullName evidence="5">Cell envelope biogenesis protein TolA</fullName>
    </recommendedName>
</protein>
<accession>A0A916V1W5</accession>
<feature type="signal peptide" evidence="2">
    <location>
        <begin position="1"/>
        <end position="32"/>
    </location>
</feature>
<feature type="region of interest" description="Disordered" evidence="1">
    <location>
        <begin position="39"/>
        <end position="83"/>
    </location>
</feature>
<name>A0A916V1W5_9HYPH</name>
<dbReference type="SUPFAM" id="SSF74653">
    <property type="entry name" value="TolA/TonB C-terminal domain"/>
    <property type="match status" value="1"/>
</dbReference>
<evidence type="ECO:0000313" key="3">
    <source>
        <dbReference type="EMBL" id="GGD01777.1"/>
    </source>
</evidence>
<organism evidence="3 4">
    <name type="scientific">Aureimonas glaciei</name>
    <dbReference type="NCBI Taxonomy" id="1776957"/>
    <lineage>
        <taxon>Bacteria</taxon>
        <taxon>Pseudomonadati</taxon>
        <taxon>Pseudomonadota</taxon>
        <taxon>Alphaproteobacteria</taxon>
        <taxon>Hyphomicrobiales</taxon>
        <taxon>Aurantimonadaceae</taxon>
        <taxon>Aureimonas</taxon>
    </lineage>
</organism>
<evidence type="ECO:0000313" key="4">
    <source>
        <dbReference type="Proteomes" id="UP000613160"/>
    </source>
</evidence>
<reference evidence="3" key="2">
    <citation type="submission" date="2020-09" db="EMBL/GenBank/DDBJ databases">
        <authorList>
            <person name="Sun Q."/>
            <person name="Zhou Y."/>
        </authorList>
    </citation>
    <scope>NUCLEOTIDE SEQUENCE</scope>
    <source>
        <strain evidence="3">CGMCC 1.15493</strain>
    </source>
</reference>
<feature type="chain" id="PRO_5037777970" description="Cell envelope biogenesis protein TolA" evidence="2">
    <location>
        <begin position="33"/>
        <end position="184"/>
    </location>
</feature>
<gene>
    <name evidence="3" type="ORF">GCM10011335_00430</name>
</gene>
<feature type="compositionally biased region" description="Low complexity" evidence="1">
    <location>
        <begin position="52"/>
        <end position="79"/>
    </location>
</feature>
<dbReference type="Gene3D" id="3.30.1150.10">
    <property type="match status" value="1"/>
</dbReference>
<dbReference type="Proteomes" id="UP000613160">
    <property type="component" value="Unassembled WGS sequence"/>
</dbReference>
<keyword evidence="4" id="KW-1185">Reference proteome</keyword>
<comment type="caution">
    <text evidence="3">The sequence shown here is derived from an EMBL/GenBank/DDBJ whole genome shotgun (WGS) entry which is preliminary data.</text>
</comment>
<evidence type="ECO:0000256" key="2">
    <source>
        <dbReference type="SAM" id="SignalP"/>
    </source>
</evidence>
<keyword evidence="2" id="KW-0732">Signal</keyword>